<evidence type="ECO:0000313" key="1">
    <source>
        <dbReference type="EMBL" id="OAT86424.1"/>
    </source>
</evidence>
<dbReference type="InterPro" id="IPR037208">
    <property type="entry name" value="Spo0E-like_sf"/>
</dbReference>
<reference evidence="1 2" key="1">
    <citation type="submission" date="2016-04" db="EMBL/GenBank/DDBJ databases">
        <authorList>
            <person name="Evans L.H."/>
            <person name="Alamgir A."/>
            <person name="Owens N."/>
            <person name="Weber N.D."/>
            <person name="Virtaneva K."/>
            <person name="Barbian K."/>
            <person name="Babar A."/>
            <person name="Rosenke K."/>
        </authorList>
    </citation>
    <scope>NUCLEOTIDE SEQUENCE [LARGE SCALE GENOMIC DNA]</scope>
    <source>
        <strain evidence="1 2">LMa1</strain>
    </source>
</reference>
<protein>
    <recommendedName>
        <fullName evidence="3">Sporulation protein Spo0E</fullName>
    </recommendedName>
</protein>
<dbReference type="GO" id="GO:0043937">
    <property type="term" value="P:regulation of sporulation"/>
    <property type="evidence" value="ECO:0007669"/>
    <property type="project" value="InterPro"/>
</dbReference>
<dbReference type="GO" id="GO:0046983">
    <property type="term" value="F:protein dimerization activity"/>
    <property type="evidence" value="ECO:0007669"/>
    <property type="project" value="InterPro"/>
</dbReference>
<evidence type="ECO:0008006" key="3">
    <source>
        <dbReference type="Google" id="ProtNLM"/>
    </source>
</evidence>
<dbReference type="Gene3D" id="4.10.280.10">
    <property type="entry name" value="Helix-loop-helix DNA-binding domain"/>
    <property type="match status" value="1"/>
</dbReference>
<name>A0A1B7LIN3_9FIRM</name>
<sequence length="66" mass="7905">MIGLHSTLLCLNTPDGRKQRKLSDLLDRIEQTRLRLYKTAEKSERLLISQKLDTLLNRYYRLCSRR</sequence>
<dbReference type="InterPro" id="IPR036638">
    <property type="entry name" value="HLH_DNA-bd_sf"/>
</dbReference>
<dbReference type="EMBL" id="LYVF01000013">
    <property type="protein sequence ID" value="OAT86424.1"/>
    <property type="molecule type" value="Genomic_DNA"/>
</dbReference>
<comment type="caution">
    <text evidence="1">The sequence shown here is derived from an EMBL/GenBank/DDBJ whole genome shotgun (WGS) entry which is preliminary data.</text>
</comment>
<dbReference type="RefSeq" id="WP_066666153.1">
    <property type="nucleotide sequence ID" value="NZ_LYVF01000013.1"/>
</dbReference>
<keyword evidence="2" id="KW-1185">Reference proteome</keyword>
<dbReference type="AlphaFoldDB" id="A0A1B7LIN3"/>
<dbReference type="STRING" id="1838280.A6M21_03075"/>
<dbReference type="Pfam" id="PF09388">
    <property type="entry name" value="SpoOE-like"/>
    <property type="match status" value="1"/>
</dbReference>
<organism evidence="1 2">
    <name type="scientific">Desulfotomaculum copahuensis</name>
    <dbReference type="NCBI Taxonomy" id="1838280"/>
    <lineage>
        <taxon>Bacteria</taxon>
        <taxon>Bacillati</taxon>
        <taxon>Bacillota</taxon>
        <taxon>Clostridia</taxon>
        <taxon>Eubacteriales</taxon>
        <taxon>Desulfotomaculaceae</taxon>
        <taxon>Desulfotomaculum</taxon>
    </lineage>
</organism>
<dbReference type="SUPFAM" id="SSF140500">
    <property type="entry name" value="BAS1536-like"/>
    <property type="match status" value="1"/>
</dbReference>
<dbReference type="InterPro" id="IPR018540">
    <property type="entry name" value="Spo0E-like"/>
</dbReference>
<dbReference type="Proteomes" id="UP000078532">
    <property type="component" value="Unassembled WGS sequence"/>
</dbReference>
<proteinExistence type="predicted"/>
<gene>
    <name evidence="1" type="ORF">A6M21_03075</name>
</gene>
<accession>A0A1B7LIN3</accession>
<evidence type="ECO:0000313" key="2">
    <source>
        <dbReference type="Proteomes" id="UP000078532"/>
    </source>
</evidence>